<protein>
    <submittedName>
        <fullName evidence="5">Protein NETWORKED 2B</fullName>
    </submittedName>
</protein>
<accession>A0A9N7NC53</accession>
<evidence type="ECO:0000313" key="5">
    <source>
        <dbReference type="EMBL" id="CAA0831207.1"/>
    </source>
</evidence>
<dbReference type="PANTHER" id="PTHR31631:SF0">
    <property type="entry name" value="PROTEIN NETWORKED 2D"/>
    <property type="match status" value="1"/>
</dbReference>
<dbReference type="PANTHER" id="PTHR31631">
    <property type="entry name" value="PROTEIN NETWORKED 2D"/>
    <property type="match status" value="1"/>
</dbReference>
<dbReference type="Proteomes" id="UP001153555">
    <property type="component" value="Unassembled WGS sequence"/>
</dbReference>
<feature type="compositionally biased region" description="Pro residues" evidence="3">
    <location>
        <begin position="119"/>
        <end position="133"/>
    </location>
</feature>
<dbReference type="OrthoDB" id="616075at2759"/>
<dbReference type="Pfam" id="PF24918">
    <property type="entry name" value="NET2A_C"/>
    <property type="match status" value="1"/>
</dbReference>
<keyword evidence="1 2" id="KW-0175">Coiled coil</keyword>
<dbReference type="PROSITE" id="PS51774">
    <property type="entry name" value="NAB"/>
    <property type="match status" value="1"/>
</dbReference>
<evidence type="ECO:0000256" key="2">
    <source>
        <dbReference type="SAM" id="Coils"/>
    </source>
</evidence>
<gene>
    <name evidence="5" type="ORF">SHERM_26587</name>
</gene>
<evidence type="ECO:0000259" key="4">
    <source>
        <dbReference type="PROSITE" id="PS51774"/>
    </source>
</evidence>
<organism evidence="5 6">
    <name type="scientific">Striga hermonthica</name>
    <name type="common">Purple witchweed</name>
    <name type="synonym">Buchnera hermonthica</name>
    <dbReference type="NCBI Taxonomy" id="68872"/>
    <lineage>
        <taxon>Eukaryota</taxon>
        <taxon>Viridiplantae</taxon>
        <taxon>Streptophyta</taxon>
        <taxon>Embryophyta</taxon>
        <taxon>Tracheophyta</taxon>
        <taxon>Spermatophyta</taxon>
        <taxon>Magnoliopsida</taxon>
        <taxon>eudicotyledons</taxon>
        <taxon>Gunneridae</taxon>
        <taxon>Pentapetalae</taxon>
        <taxon>asterids</taxon>
        <taxon>lamiids</taxon>
        <taxon>Lamiales</taxon>
        <taxon>Orobanchaceae</taxon>
        <taxon>Buchnereae</taxon>
        <taxon>Striga</taxon>
    </lineage>
</organism>
<evidence type="ECO:0000256" key="3">
    <source>
        <dbReference type="SAM" id="MobiDB-lite"/>
    </source>
</evidence>
<keyword evidence="6" id="KW-1185">Reference proteome</keyword>
<evidence type="ECO:0000313" key="6">
    <source>
        <dbReference type="Proteomes" id="UP001153555"/>
    </source>
</evidence>
<dbReference type="Pfam" id="PF07765">
    <property type="entry name" value="KIP1"/>
    <property type="match status" value="1"/>
</dbReference>
<name>A0A9N7NC53_STRHE</name>
<dbReference type="GO" id="GO:0003779">
    <property type="term" value="F:actin binding"/>
    <property type="evidence" value="ECO:0007669"/>
    <property type="project" value="InterPro"/>
</dbReference>
<dbReference type="EMBL" id="CACSLK010027831">
    <property type="protein sequence ID" value="CAA0831207.1"/>
    <property type="molecule type" value="Genomic_DNA"/>
</dbReference>
<evidence type="ECO:0000256" key="1">
    <source>
        <dbReference type="ARBA" id="ARBA00023054"/>
    </source>
</evidence>
<dbReference type="AlphaFoldDB" id="A0A9N7NC53"/>
<proteinExistence type="predicted"/>
<feature type="compositionally biased region" description="Basic and acidic residues" evidence="3">
    <location>
        <begin position="598"/>
        <end position="608"/>
    </location>
</feature>
<feature type="coiled-coil region" evidence="2">
    <location>
        <begin position="167"/>
        <end position="284"/>
    </location>
</feature>
<dbReference type="InterPro" id="IPR011684">
    <property type="entry name" value="NAB"/>
</dbReference>
<dbReference type="InterPro" id="IPR056888">
    <property type="entry name" value="NET2A-D/KIP1-like_dom"/>
</dbReference>
<feature type="region of interest" description="Disordered" evidence="3">
    <location>
        <begin position="109"/>
        <end position="136"/>
    </location>
</feature>
<sequence length="864" mass="99441">MLQRAASNAYSWWWASHIRTKQSKWLEQCLQDMEEKVQSMLKLIEEDGDSFAKRAEMYYRRRPELINSVEESYKAFRALADRYDLLSKELQNANHTIATVFPEQVQLSLSEPDDLGPGPATPPNGPLPAPNVPQAPKKDLKTIITKASKHLRVEKLQKPESKSGLTKEEALDEMKRIQKDILALQTVKEFVKSSYESGLAKYWGIENQIMELQQKVSRLQDEFDMDTVIEDDEARALMAEAALRSCRETLAMLEEKQEKATHEAKEEYKRIESACRRLQSLRERYYPAQNENTDNSNTNKNNNQLLDTSTGDEVDELIRASGGIEVEGSLELGNLTVGQLAEKIDQLVNRVIGLETAVSSQTVLVNTLRAETDDLSAQISGLEKEEELVHDLGHRVMEVEGKLSKVQDLNKSVETQGTNIETNFAVARSNLHCLSQNLKENQVTSPEEVSPLVTQVVEDVKEIDQPPAPSRAGVDVKPVFENGMLSDEQPRKEMTTAEEHHSYVECGKTEENTVEEDEDMNWQEMLLSGMEDREKILLKEYTTILRNYKDVKRKLIELEKKEKDSQFDLVLQIRELKDAVQKKDDEIKILRHRLLSEQESRPETRDDVPCASPGPDDDSEIKLVLLDRPPSLSKAEEKLRTDIDAILDENLDFWLRFSTEFHQIQKFRTEVNDLENEVIKVREKRKVDGSFPRQAKSDARPVYKHLVEIQRELEVWLEHSRSLKDELKRRFESLCVIQEEITQALREGVEEEEIRFSSHQAAKFQGEVLNMKQENNKVREELRTGLDHAHELQLRIEKMLRKLNQEFEISSEQGEGVNRPRVPLSSFLFGTKLKKQKHSIFSCMHPGKRYQVMRAGIHLSSPNH</sequence>
<comment type="caution">
    <text evidence="5">The sequence shown here is derived from an EMBL/GenBank/DDBJ whole genome shotgun (WGS) entry which is preliminary data.</text>
</comment>
<reference evidence="5" key="1">
    <citation type="submission" date="2019-12" db="EMBL/GenBank/DDBJ databases">
        <authorList>
            <person name="Scholes J."/>
        </authorList>
    </citation>
    <scope>NUCLEOTIDE SEQUENCE</scope>
</reference>
<feature type="domain" description="NAB" evidence="4">
    <location>
        <begin position="10"/>
        <end position="90"/>
    </location>
</feature>
<feature type="coiled-coil region" evidence="2">
    <location>
        <begin position="541"/>
        <end position="593"/>
    </location>
</feature>
<dbReference type="InterPro" id="IPR056889">
    <property type="entry name" value="NET2A-D/KIP1-like_C"/>
</dbReference>
<feature type="region of interest" description="Disordered" evidence="3">
    <location>
        <begin position="598"/>
        <end position="619"/>
    </location>
</feature>
<dbReference type="Pfam" id="PF25014">
    <property type="entry name" value="NET2A"/>
    <property type="match status" value="1"/>
</dbReference>